<dbReference type="PROSITE" id="PS51186">
    <property type="entry name" value="GNAT"/>
    <property type="match status" value="1"/>
</dbReference>
<dbReference type="SUPFAM" id="SSF55729">
    <property type="entry name" value="Acyl-CoA N-acyltransferases (Nat)"/>
    <property type="match status" value="1"/>
</dbReference>
<dbReference type="AlphaFoldDB" id="A0A6M0Q2S0"/>
<dbReference type="Proteomes" id="UP000481043">
    <property type="component" value="Unassembled WGS sequence"/>
</dbReference>
<keyword evidence="2" id="KW-0808">Transferase</keyword>
<feature type="domain" description="N-acetyltransferase" evidence="1">
    <location>
        <begin position="18"/>
        <end position="219"/>
    </location>
</feature>
<protein>
    <submittedName>
        <fullName evidence="2">GNAT family N-acetyltransferase</fullName>
    </submittedName>
</protein>
<dbReference type="CDD" id="cd04301">
    <property type="entry name" value="NAT_SF"/>
    <property type="match status" value="1"/>
</dbReference>
<dbReference type="InterPro" id="IPR000182">
    <property type="entry name" value="GNAT_dom"/>
</dbReference>
<dbReference type="RefSeq" id="WP_163177131.1">
    <property type="nucleotide sequence ID" value="NZ_JAAIWM010000001.1"/>
</dbReference>
<reference evidence="2 3" key="1">
    <citation type="submission" date="2020-02" db="EMBL/GenBank/DDBJ databases">
        <title>Bacillus aquiflavi sp. nov., isolated from yellow water of strong flavor Chinese baijiu in Yibin region of China.</title>
        <authorList>
            <person name="Xie J."/>
        </authorList>
    </citation>
    <scope>NUCLEOTIDE SEQUENCE [LARGE SCALE GENOMIC DNA]</scope>
    <source>
        <strain evidence="2 3">SA4</strain>
    </source>
</reference>
<evidence type="ECO:0000313" key="2">
    <source>
        <dbReference type="EMBL" id="NEY70484.1"/>
    </source>
</evidence>
<dbReference type="GO" id="GO:0016747">
    <property type="term" value="F:acyltransferase activity, transferring groups other than amino-acyl groups"/>
    <property type="evidence" value="ECO:0007669"/>
    <property type="project" value="InterPro"/>
</dbReference>
<dbReference type="Gene3D" id="3.40.630.30">
    <property type="match status" value="1"/>
</dbReference>
<dbReference type="Pfam" id="PF00583">
    <property type="entry name" value="Acetyltransf_1"/>
    <property type="match status" value="1"/>
</dbReference>
<comment type="caution">
    <text evidence="2">The sequence shown here is derived from an EMBL/GenBank/DDBJ whole genome shotgun (WGS) entry which is preliminary data.</text>
</comment>
<keyword evidence="3" id="KW-1185">Reference proteome</keyword>
<gene>
    <name evidence="2" type="ORF">G4D63_01900</name>
</gene>
<organism evidence="2 3">
    <name type="scientific">Bacillus mesophilus</name>
    <dbReference type="NCBI Taxonomy" id="1808955"/>
    <lineage>
        <taxon>Bacteria</taxon>
        <taxon>Bacillati</taxon>
        <taxon>Bacillota</taxon>
        <taxon>Bacilli</taxon>
        <taxon>Bacillales</taxon>
        <taxon>Bacillaceae</taxon>
        <taxon>Bacillus</taxon>
    </lineage>
</organism>
<evidence type="ECO:0000313" key="3">
    <source>
        <dbReference type="Proteomes" id="UP000481043"/>
    </source>
</evidence>
<dbReference type="InterPro" id="IPR016181">
    <property type="entry name" value="Acyl_CoA_acyltransferase"/>
</dbReference>
<evidence type="ECO:0000259" key="1">
    <source>
        <dbReference type="PROSITE" id="PS51186"/>
    </source>
</evidence>
<proteinExistence type="predicted"/>
<dbReference type="EMBL" id="JAAIWM010000001">
    <property type="protein sequence ID" value="NEY70484.1"/>
    <property type="molecule type" value="Genomic_DNA"/>
</dbReference>
<accession>A0A6M0Q2S0</accession>
<sequence>MNYYKEIYVFDQKIPIKTIIRNYKEKDFSDLIEIQKASFPPPFPSDLWWNKEQLTNHVELFPEGALCVEIDGELCGSMTGLLIDYHIGDPHKGWDEATSSGYIANHNPSGNSLYVVDICVRPEYRKYGLGKLLMQSMYETVVQLQLKRLLGGGRLPGYSRHAKEMTIDQYVSNVLTGRIHDPVITFLLKCGRTPLEVIPNYLEDEESLNYGLLMEWKNPFLFQK</sequence>
<name>A0A6M0Q2S0_9BACI</name>